<sequence length="61" mass="7413">MDVSSLSREKRSRRATDMGDWRPGIQKRKTAKKRSQRRYNNQIYQRKDVRSRQVRGYVATR</sequence>
<proteinExistence type="predicted"/>
<dbReference type="AlphaFoldDB" id="A0A0C9XSB2"/>
<keyword evidence="3" id="KW-1185">Reference proteome</keyword>
<accession>A0A0C9XSB2</accession>
<name>A0A0C9XSB2_9AGAR</name>
<gene>
    <name evidence="2" type="ORF">K443DRAFT_680471</name>
</gene>
<evidence type="ECO:0000256" key="1">
    <source>
        <dbReference type="SAM" id="MobiDB-lite"/>
    </source>
</evidence>
<organism evidence="2 3">
    <name type="scientific">Laccaria amethystina LaAM-08-1</name>
    <dbReference type="NCBI Taxonomy" id="1095629"/>
    <lineage>
        <taxon>Eukaryota</taxon>
        <taxon>Fungi</taxon>
        <taxon>Dikarya</taxon>
        <taxon>Basidiomycota</taxon>
        <taxon>Agaricomycotina</taxon>
        <taxon>Agaricomycetes</taxon>
        <taxon>Agaricomycetidae</taxon>
        <taxon>Agaricales</taxon>
        <taxon>Agaricineae</taxon>
        <taxon>Hydnangiaceae</taxon>
        <taxon>Laccaria</taxon>
    </lineage>
</organism>
<evidence type="ECO:0000313" key="3">
    <source>
        <dbReference type="Proteomes" id="UP000054477"/>
    </source>
</evidence>
<feature type="compositionally biased region" description="Basic residues" evidence="1">
    <location>
        <begin position="25"/>
        <end position="37"/>
    </location>
</feature>
<reference evidence="2 3" key="1">
    <citation type="submission" date="2014-04" db="EMBL/GenBank/DDBJ databases">
        <authorList>
            <consortium name="DOE Joint Genome Institute"/>
            <person name="Kuo A."/>
            <person name="Kohler A."/>
            <person name="Nagy L.G."/>
            <person name="Floudas D."/>
            <person name="Copeland A."/>
            <person name="Barry K.W."/>
            <person name="Cichocki N."/>
            <person name="Veneault-Fourrey C."/>
            <person name="LaButti K."/>
            <person name="Lindquist E.A."/>
            <person name="Lipzen A."/>
            <person name="Lundell T."/>
            <person name="Morin E."/>
            <person name="Murat C."/>
            <person name="Sun H."/>
            <person name="Tunlid A."/>
            <person name="Henrissat B."/>
            <person name="Grigoriev I.V."/>
            <person name="Hibbett D.S."/>
            <person name="Martin F."/>
            <person name="Nordberg H.P."/>
            <person name="Cantor M.N."/>
            <person name="Hua S.X."/>
        </authorList>
    </citation>
    <scope>NUCLEOTIDE SEQUENCE [LARGE SCALE GENOMIC DNA]</scope>
    <source>
        <strain evidence="2 3">LaAM-08-1</strain>
    </source>
</reference>
<protein>
    <submittedName>
        <fullName evidence="2">Uncharacterized protein</fullName>
    </submittedName>
</protein>
<feature type="region of interest" description="Disordered" evidence="1">
    <location>
        <begin position="1"/>
        <end position="41"/>
    </location>
</feature>
<dbReference type="Proteomes" id="UP000054477">
    <property type="component" value="Unassembled WGS sequence"/>
</dbReference>
<dbReference type="HOGENOM" id="CLU_2922931_0_0_1"/>
<reference evidence="3" key="2">
    <citation type="submission" date="2015-01" db="EMBL/GenBank/DDBJ databases">
        <title>Evolutionary Origins and Diversification of the Mycorrhizal Mutualists.</title>
        <authorList>
            <consortium name="DOE Joint Genome Institute"/>
            <consortium name="Mycorrhizal Genomics Consortium"/>
            <person name="Kohler A."/>
            <person name="Kuo A."/>
            <person name="Nagy L.G."/>
            <person name="Floudas D."/>
            <person name="Copeland A."/>
            <person name="Barry K.W."/>
            <person name="Cichocki N."/>
            <person name="Veneault-Fourrey C."/>
            <person name="LaButti K."/>
            <person name="Lindquist E.A."/>
            <person name="Lipzen A."/>
            <person name="Lundell T."/>
            <person name="Morin E."/>
            <person name="Murat C."/>
            <person name="Riley R."/>
            <person name="Ohm R."/>
            <person name="Sun H."/>
            <person name="Tunlid A."/>
            <person name="Henrissat B."/>
            <person name="Grigoriev I.V."/>
            <person name="Hibbett D.S."/>
            <person name="Martin F."/>
        </authorList>
    </citation>
    <scope>NUCLEOTIDE SEQUENCE [LARGE SCALE GENOMIC DNA]</scope>
    <source>
        <strain evidence="3">LaAM-08-1</strain>
    </source>
</reference>
<dbReference type="EMBL" id="KN838661">
    <property type="protein sequence ID" value="KIJ98812.1"/>
    <property type="molecule type" value="Genomic_DNA"/>
</dbReference>
<evidence type="ECO:0000313" key="2">
    <source>
        <dbReference type="EMBL" id="KIJ98812.1"/>
    </source>
</evidence>